<organism evidence="2 3">
    <name type="scientific">Callosobruchus maculatus</name>
    <name type="common">Southern cowpea weevil</name>
    <name type="synonym">Pulse bruchid</name>
    <dbReference type="NCBI Taxonomy" id="64391"/>
    <lineage>
        <taxon>Eukaryota</taxon>
        <taxon>Metazoa</taxon>
        <taxon>Ecdysozoa</taxon>
        <taxon>Arthropoda</taxon>
        <taxon>Hexapoda</taxon>
        <taxon>Insecta</taxon>
        <taxon>Pterygota</taxon>
        <taxon>Neoptera</taxon>
        <taxon>Endopterygota</taxon>
        <taxon>Coleoptera</taxon>
        <taxon>Polyphaga</taxon>
        <taxon>Cucujiformia</taxon>
        <taxon>Chrysomeloidea</taxon>
        <taxon>Chrysomelidae</taxon>
        <taxon>Bruchinae</taxon>
        <taxon>Bruchini</taxon>
        <taxon>Callosobruchus</taxon>
    </lineage>
</organism>
<sequence>MAAHARNSQQDKDSSHHPRFAVKFTPRKRKLQEGYLVRSRGARNLILKSARCRSLSLGVHWLFRRFAGCSARYFRLVSTTYF</sequence>
<name>A0A653DP30_CALMS</name>
<keyword evidence="3" id="KW-1185">Reference proteome</keyword>
<feature type="region of interest" description="Disordered" evidence="1">
    <location>
        <begin position="1"/>
        <end position="20"/>
    </location>
</feature>
<dbReference type="Proteomes" id="UP000410492">
    <property type="component" value="Unassembled WGS sequence"/>
</dbReference>
<accession>A0A653DP30</accession>
<dbReference type="AlphaFoldDB" id="A0A653DP30"/>
<proteinExistence type="predicted"/>
<dbReference type="EMBL" id="CAACVG010013378">
    <property type="protein sequence ID" value="VEN61749.1"/>
    <property type="molecule type" value="Genomic_DNA"/>
</dbReference>
<evidence type="ECO:0000313" key="2">
    <source>
        <dbReference type="EMBL" id="VEN61749.1"/>
    </source>
</evidence>
<evidence type="ECO:0000313" key="3">
    <source>
        <dbReference type="Proteomes" id="UP000410492"/>
    </source>
</evidence>
<protein>
    <submittedName>
        <fullName evidence="2">Uncharacterized protein</fullName>
    </submittedName>
</protein>
<reference evidence="2 3" key="1">
    <citation type="submission" date="2019-01" db="EMBL/GenBank/DDBJ databases">
        <authorList>
            <person name="Sayadi A."/>
        </authorList>
    </citation>
    <scope>NUCLEOTIDE SEQUENCE [LARGE SCALE GENOMIC DNA]</scope>
</reference>
<evidence type="ECO:0000256" key="1">
    <source>
        <dbReference type="SAM" id="MobiDB-lite"/>
    </source>
</evidence>
<gene>
    <name evidence="2" type="ORF">CALMAC_LOCUS19079</name>
</gene>